<feature type="binding site" evidence="12">
    <location>
        <begin position="200"/>
        <end position="202"/>
    </location>
    <ligand>
        <name>beta-D-galactose</name>
        <dbReference type="ChEBI" id="CHEBI:27667"/>
    </ligand>
</feature>
<feature type="active site" description="Proton acceptor" evidence="10">
    <location>
        <position position="332"/>
    </location>
</feature>
<dbReference type="PANTHER" id="PTHR10091:SF0">
    <property type="entry name" value="GALACTOSE MUTAROTASE"/>
    <property type="match status" value="1"/>
</dbReference>
<dbReference type="HOGENOM" id="CLU_031753_2_0_1"/>
<feature type="region of interest" description="Disordered" evidence="13">
    <location>
        <begin position="370"/>
        <end position="391"/>
    </location>
</feature>
<reference evidence="16" key="2">
    <citation type="submission" date="2015-04" db="EMBL/GenBank/DDBJ databases">
        <authorList>
            <person name="Wilson R.K."/>
            <person name="Warren W."/>
            <person name="Dotson E."/>
            <person name="Oliveira P.L."/>
        </authorList>
    </citation>
    <scope>NUCLEOTIDE SEQUENCE</scope>
</reference>
<evidence type="ECO:0000256" key="12">
    <source>
        <dbReference type="PIRSR" id="PIRSR005096-3"/>
    </source>
</evidence>
<dbReference type="GO" id="GO:0033499">
    <property type="term" value="P:galactose catabolic process via UDP-galactose, Leloir pathway"/>
    <property type="evidence" value="ECO:0007669"/>
    <property type="project" value="TreeGrafter"/>
</dbReference>
<dbReference type="Gene3D" id="2.70.98.10">
    <property type="match status" value="1"/>
</dbReference>
<dbReference type="InterPro" id="IPR047215">
    <property type="entry name" value="Galactose_mutarotase-like"/>
</dbReference>
<keyword evidence="16" id="KW-1185">Reference proteome</keyword>
<dbReference type="STRING" id="13249.R4FLV4"/>
<name>R4FLV4_RHOPR</name>
<comment type="catalytic activity">
    <reaction evidence="1 9">
        <text>alpha-D-glucose = beta-D-glucose</text>
        <dbReference type="Rhea" id="RHEA:10264"/>
        <dbReference type="ChEBI" id="CHEBI:15903"/>
        <dbReference type="ChEBI" id="CHEBI:17925"/>
        <dbReference type="EC" id="5.1.3.3"/>
    </reaction>
</comment>
<dbReference type="GO" id="GO:0006006">
    <property type="term" value="P:glucose metabolic process"/>
    <property type="evidence" value="ECO:0007669"/>
    <property type="project" value="TreeGrafter"/>
</dbReference>
<comment type="similarity">
    <text evidence="5 9">Belongs to the aldose epimerase family.</text>
</comment>
<evidence type="ECO:0000313" key="14">
    <source>
        <dbReference type="EMBL" id="JAA75536.1"/>
    </source>
</evidence>
<keyword evidence="7 9" id="KW-0119">Carbohydrate metabolism</keyword>
<dbReference type="Proteomes" id="UP000015103">
    <property type="component" value="Unassembled WGS sequence"/>
</dbReference>
<feature type="active site" description="Proton donor" evidence="10">
    <location>
        <position position="200"/>
    </location>
</feature>
<evidence type="ECO:0000256" key="4">
    <source>
        <dbReference type="ARBA" id="ARBA00005028"/>
    </source>
</evidence>
<dbReference type="AlphaFoldDB" id="R4FLV4"/>
<dbReference type="InterPro" id="IPR008183">
    <property type="entry name" value="Aldose_1/G6P_1-epimerase"/>
</dbReference>
<keyword evidence="6 9" id="KW-0413">Isomerase</keyword>
<dbReference type="Pfam" id="PF01263">
    <property type="entry name" value="Aldose_epim"/>
    <property type="match status" value="1"/>
</dbReference>
<dbReference type="UniPathway" id="UPA00242"/>
<evidence type="ECO:0000256" key="6">
    <source>
        <dbReference type="ARBA" id="ARBA00023235"/>
    </source>
</evidence>
<reference evidence="14" key="1">
    <citation type="submission" date="2013-04" db="EMBL/GenBank/DDBJ databases">
        <title>An insight into the transcriptome of the digestive tract of the blood sucking bug, Rhodnius prolixus.</title>
        <authorList>
            <person name="Ribeiro J.M.C."/>
            <person name="Genta F.A."/>
            <person name="Sorgine M.H.F."/>
            <person name="Paiva-Silva G.O."/>
            <person name="Majerowicz D."/>
            <person name="Medeiros M."/>
            <person name="Koerich L."/>
            <person name="Terra W.R."/>
            <person name="Ferreira C."/>
            <person name="Pimentel A.C."/>
            <person name="Bisch P.M."/>
            <person name="Diniz M.M.P."/>
            <person name="Nascimento R."/>
            <person name="Salmon D."/>
            <person name="Silber A.M."/>
            <person name="Alves M."/>
            <person name="Oliveira M.F."/>
            <person name="Gondim K.C."/>
            <person name="Silva Neto M.A.C."/>
            <person name="Atella G.C."/>
            <person name="Araujo H."/>
            <person name="Dias F.S."/>
            <person name="Polycarpo C.R."/>
            <person name="Fampa P."/>
            <person name="Melo A.C."/>
            <person name="Tanaka A.S."/>
            <person name="Balczun C."/>
            <person name="Oliveira J.H.M."/>
            <person name="Goncalves R."/>
            <person name="Lazoski C."/>
            <person name="Pereira M.A."/>
            <person name="Rivera-Pomar R."/>
            <person name="Diambra L."/>
            <person name="Schaub G.A."/>
            <person name="Garcia E.S."/>
            <person name="Azambuja P."/>
            <person name="Braz G.R.C."/>
            <person name="Oliveira P.L."/>
        </authorList>
    </citation>
    <scope>NUCLEOTIDE SEQUENCE</scope>
</reference>
<dbReference type="eggNOG" id="KOG1604">
    <property type="taxonomic scope" value="Eukaryota"/>
</dbReference>
<dbReference type="PANTHER" id="PTHR10091">
    <property type="entry name" value="ALDOSE-1-EPIMERASE"/>
    <property type="match status" value="1"/>
</dbReference>
<comment type="function">
    <text evidence="8">Mutarotase that catalyzes the interconversion of beta-D-galactose and alpha-D-galactose during galactose metabolism. Beta-D-galactose is metabolized in the liver into glucose 1-phosphate, the primary metabolic fuel, by the action of four enzymes that constitute the Leloir pathway: GALM, GALK1 (galactokinase), GALT (galactose-1-phosphate uridylyltransferase) and GALE (UDP-galactose-4'-epimerase). Involved in the maintenance of the equilibrium between the beta- and alpha-anomers of galactose, therefore ensuring a sufficient supply of the alpha-anomer for GALK1. Also active on D-glucose although shows a preference for galactose over glucose.</text>
</comment>
<protein>
    <recommendedName>
        <fullName evidence="9">Aldose 1-epimerase</fullName>
        <ecNumber evidence="9">5.1.3.3</ecNumber>
    </recommendedName>
</protein>
<evidence type="ECO:0000256" key="5">
    <source>
        <dbReference type="ARBA" id="ARBA00006206"/>
    </source>
</evidence>
<dbReference type="OMA" id="IYHHISR"/>
<sequence length="391" mass="43517">MAEEDVPLNIDELMMHNLATTITKSCFAEVMLPDQGPVQIDQYTLSNGFMSVDIINYGSTITSIKLPDNYGTLSDIVLGFDDIDGYMSDKNPYFGCTVGRVANRISGASYEHDGFKYFLSKNCGPNTLHGGISGFNKKIWNAEIVNHNSLWMTYCSPHLEEGFPGDLEVCTKYTLTHDNYLVVRICASTNKITPVNMTNHSYFNLAGHETGAKGLFSHKLKINANKYTELDPESLTPTGAILPVRNTLYDITKFTSVGELIKKSENKGIDINYCFAKDSLKTIARLAHAPSGRSLQLYSSHPGVQLYTSNGVENISGKEGVVYEKFGALCLEPQGYPDAVNQKQFPSIWLHPKDIYEHLIVYKFRVEKLADSDSEQQKEDDTEKSVEEAAP</sequence>
<feature type="binding site" evidence="12">
    <location>
        <begin position="103"/>
        <end position="104"/>
    </location>
    <ligand>
        <name>beta-D-galactose</name>
        <dbReference type="ChEBI" id="CHEBI:27667"/>
    </ligand>
</feature>
<dbReference type="InParanoid" id="R4FLV4"/>
<dbReference type="PROSITE" id="PS00545">
    <property type="entry name" value="ALDOSE_1_EPIMERASE"/>
    <property type="match status" value="1"/>
</dbReference>
<dbReference type="InterPro" id="IPR011013">
    <property type="entry name" value="Gal_mutarotase_sf_dom"/>
</dbReference>
<evidence type="ECO:0000256" key="2">
    <source>
        <dbReference type="ARBA" id="ARBA00001712"/>
    </source>
</evidence>
<evidence type="ECO:0000256" key="10">
    <source>
        <dbReference type="PIRSR" id="PIRSR005096-1"/>
    </source>
</evidence>
<evidence type="ECO:0000313" key="15">
    <source>
        <dbReference type="EnsemblMetazoa" id="RPRC002859-PA"/>
    </source>
</evidence>
<comment type="catalytic activity">
    <reaction evidence="2">
        <text>alpha-D-galactose = beta-D-galactose</text>
        <dbReference type="Rhea" id="RHEA:28675"/>
        <dbReference type="ChEBI" id="CHEBI:27667"/>
        <dbReference type="ChEBI" id="CHEBI:28061"/>
        <dbReference type="EC" id="5.1.3.3"/>
    </reaction>
    <physiologicalReaction direction="right-to-left" evidence="2">
        <dbReference type="Rhea" id="RHEA:28677"/>
    </physiologicalReaction>
</comment>
<reference evidence="15" key="3">
    <citation type="submission" date="2015-05" db="UniProtKB">
        <authorList>
            <consortium name="EnsemblMetazoa"/>
        </authorList>
    </citation>
    <scope>IDENTIFICATION</scope>
</reference>
<dbReference type="EnsemblMetazoa" id="RPRC002859-RA">
    <property type="protein sequence ID" value="RPRC002859-PA"/>
    <property type="gene ID" value="RPRC002859"/>
</dbReference>
<dbReference type="GO" id="GO:0004034">
    <property type="term" value="F:aldose 1-epimerase activity"/>
    <property type="evidence" value="ECO:0007669"/>
    <property type="project" value="UniProtKB-EC"/>
</dbReference>
<evidence type="ECO:0000256" key="3">
    <source>
        <dbReference type="ARBA" id="ARBA00004947"/>
    </source>
</evidence>
<dbReference type="InterPro" id="IPR018052">
    <property type="entry name" value="Ald1_epimerase_CS"/>
</dbReference>
<dbReference type="VEuPathDB" id="VectorBase:RPRC002859"/>
<dbReference type="GO" id="GO:0030246">
    <property type="term" value="F:carbohydrate binding"/>
    <property type="evidence" value="ECO:0007669"/>
    <property type="project" value="InterPro"/>
</dbReference>
<evidence type="ECO:0000256" key="13">
    <source>
        <dbReference type="SAM" id="MobiDB-lite"/>
    </source>
</evidence>
<evidence type="ECO:0000256" key="9">
    <source>
        <dbReference type="PIRNR" id="PIRNR005096"/>
    </source>
</evidence>
<dbReference type="UniPathway" id="UPA00214"/>
<evidence type="ECO:0000256" key="1">
    <source>
        <dbReference type="ARBA" id="ARBA00001614"/>
    </source>
</evidence>
<dbReference type="RefSeq" id="XP_073980237.1">
    <property type="nucleotide sequence ID" value="XM_074124136.1"/>
</dbReference>
<dbReference type="EMBL" id="GAHY01001974">
    <property type="protein sequence ID" value="JAA75536.1"/>
    <property type="molecule type" value="mRNA"/>
</dbReference>
<dbReference type="InterPro" id="IPR014718">
    <property type="entry name" value="GH-type_carb-bd"/>
</dbReference>
<evidence type="ECO:0000256" key="8">
    <source>
        <dbReference type="ARBA" id="ARBA00045743"/>
    </source>
</evidence>
<dbReference type="PIRSF" id="PIRSF005096">
    <property type="entry name" value="GALM"/>
    <property type="match status" value="1"/>
</dbReference>
<evidence type="ECO:0000313" key="16">
    <source>
        <dbReference type="Proteomes" id="UP000015103"/>
    </source>
</evidence>
<proteinExistence type="evidence at transcript level"/>
<accession>R4FLV4</accession>
<comment type="pathway">
    <text evidence="4 9">Carbohydrate metabolism; hexose metabolism.</text>
</comment>
<dbReference type="EC" id="5.1.3.3" evidence="9"/>
<dbReference type="CDD" id="cd09019">
    <property type="entry name" value="galactose_mutarotase_like"/>
    <property type="match status" value="1"/>
</dbReference>
<organism evidence="14">
    <name type="scientific">Rhodnius prolixus</name>
    <name type="common">Triatomid bug</name>
    <dbReference type="NCBI Taxonomy" id="13249"/>
    <lineage>
        <taxon>Eukaryota</taxon>
        <taxon>Metazoa</taxon>
        <taxon>Ecdysozoa</taxon>
        <taxon>Arthropoda</taxon>
        <taxon>Hexapoda</taxon>
        <taxon>Insecta</taxon>
        <taxon>Pterygota</taxon>
        <taxon>Neoptera</taxon>
        <taxon>Paraneoptera</taxon>
        <taxon>Hemiptera</taxon>
        <taxon>Heteroptera</taxon>
        <taxon>Panheteroptera</taxon>
        <taxon>Cimicomorpha</taxon>
        <taxon>Reduviidae</taxon>
        <taxon>Triatominae</taxon>
        <taxon>Rhodnius</taxon>
    </lineage>
</organism>
<comment type="pathway">
    <text evidence="3">Carbohydrate metabolism; galactose metabolism.</text>
</comment>
<dbReference type="InterPro" id="IPR015443">
    <property type="entry name" value="Aldose_1-epimerase"/>
</dbReference>
<dbReference type="GeneID" id="141452210"/>
<dbReference type="FunCoup" id="R4FLV4">
    <property type="interactions" value="318"/>
</dbReference>
<evidence type="ECO:0000256" key="11">
    <source>
        <dbReference type="PIRSR" id="PIRSR005096-2"/>
    </source>
</evidence>
<evidence type="ECO:0000256" key="7">
    <source>
        <dbReference type="ARBA" id="ARBA00023277"/>
    </source>
</evidence>
<dbReference type="SUPFAM" id="SSF74650">
    <property type="entry name" value="Galactose mutarotase-like"/>
    <property type="match status" value="1"/>
</dbReference>
<dbReference type="EMBL" id="ACPB03023763">
    <property type="status" value="NOT_ANNOTATED_CDS"/>
    <property type="molecule type" value="Genomic_DNA"/>
</dbReference>
<feature type="binding site" evidence="11">
    <location>
        <position position="270"/>
    </location>
    <ligand>
        <name>beta-D-galactose</name>
        <dbReference type="ChEBI" id="CHEBI:27667"/>
    </ligand>
</feature>